<evidence type="ECO:0000256" key="1">
    <source>
        <dbReference type="SAM" id="MobiDB-lite"/>
    </source>
</evidence>
<name>A0A6A5KE73_9PLEO</name>
<dbReference type="EMBL" id="ML975299">
    <property type="protein sequence ID" value="KAF1834589.1"/>
    <property type="molecule type" value="Genomic_DNA"/>
</dbReference>
<feature type="compositionally biased region" description="Low complexity" evidence="1">
    <location>
        <begin position="141"/>
        <end position="152"/>
    </location>
</feature>
<dbReference type="Proteomes" id="UP000800040">
    <property type="component" value="Unassembled WGS sequence"/>
</dbReference>
<organism evidence="2 3">
    <name type="scientific">Decorospora gaudefroyi</name>
    <dbReference type="NCBI Taxonomy" id="184978"/>
    <lineage>
        <taxon>Eukaryota</taxon>
        <taxon>Fungi</taxon>
        <taxon>Dikarya</taxon>
        <taxon>Ascomycota</taxon>
        <taxon>Pezizomycotina</taxon>
        <taxon>Dothideomycetes</taxon>
        <taxon>Pleosporomycetidae</taxon>
        <taxon>Pleosporales</taxon>
        <taxon>Pleosporineae</taxon>
        <taxon>Pleosporaceae</taxon>
        <taxon>Decorospora</taxon>
    </lineage>
</organism>
<accession>A0A6A5KE73</accession>
<reference evidence="2" key="1">
    <citation type="submission" date="2020-01" db="EMBL/GenBank/DDBJ databases">
        <authorList>
            <consortium name="DOE Joint Genome Institute"/>
            <person name="Haridas S."/>
            <person name="Albert R."/>
            <person name="Binder M."/>
            <person name="Bloem J."/>
            <person name="Labutti K."/>
            <person name="Salamov A."/>
            <person name="Andreopoulos B."/>
            <person name="Baker S.E."/>
            <person name="Barry K."/>
            <person name="Bills G."/>
            <person name="Bluhm B.H."/>
            <person name="Cannon C."/>
            <person name="Castanera R."/>
            <person name="Culley D.E."/>
            <person name="Daum C."/>
            <person name="Ezra D."/>
            <person name="Gonzalez J.B."/>
            <person name="Henrissat B."/>
            <person name="Kuo A."/>
            <person name="Liang C."/>
            <person name="Lipzen A."/>
            <person name="Lutzoni F."/>
            <person name="Magnuson J."/>
            <person name="Mondo S."/>
            <person name="Nolan M."/>
            <person name="Ohm R."/>
            <person name="Pangilinan J."/>
            <person name="Park H.-J."/>
            <person name="Ramirez L."/>
            <person name="Alfaro M."/>
            <person name="Sun H."/>
            <person name="Tritt A."/>
            <person name="Yoshinaga Y."/>
            <person name="Zwiers L.-H."/>
            <person name="Turgeon B.G."/>
            <person name="Goodwin S.B."/>
            <person name="Spatafora J.W."/>
            <person name="Crous P.W."/>
            <person name="Grigoriev I.V."/>
        </authorList>
    </citation>
    <scope>NUCLEOTIDE SEQUENCE</scope>
    <source>
        <strain evidence="2">P77</strain>
    </source>
</reference>
<feature type="region of interest" description="Disordered" evidence="1">
    <location>
        <begin position="78"/>
        <end position="183"/>
    </location>
</feature>
<sequence length="408" mass="45169">MYPTFTAVPISARVRTQSKRACAPSVRCSCMHKQFAPLLSSLRIINSPHYSSLRIINSIHNSSPKIINSLYNSSLRTINSTHNSSPQTNNSPHTSTTKPKNTFKQTFPNTPTNQTQPTTAMSQPQPPNRPHGPTHRQGQATSDPTPTPTSHPQSDDDESRRYSDPFYYDTQGIPSWNESGPIPRIPPRHPARVYAQIVGGGPYALGTKDSNQKLCREAIGAVKTSSSKVALSSLPDTPVVMEGMPPTKRHQQPPRTLETPSMPPPTKQHQQPSRTLESPGMPPPTKRHQQPSRTLESPGMSPTKRHQQPSRTLVSRAEHQARALAQLEGALPVRQFQRQSAVPEGLDLDKIKIAKEESGGKTPSEAMMDVWDAIRSTEQAAEKVCTLTELGTERNGTKRCWYKVFRKP</sequence>
<feature type="compositionally biased region" description="Polar residues" evidence="1">
    <location>
        <begin position="78"/>
        <end position="104"/>
    </location>
</feature>
<dbReference type="OrthoDB" id="3799761at2759"/>
<evidence type="ECO:0000313" key="2">
    <source>
        <dbReference type="EMBL" id="KAF1834589.1"/>
    </source>
</evidence>
<gene>
    <name evidence="2" type="ORF">BDW02DRAFT_568837</name>
</gene>
<feature type="compositionally biased region" description="Low complexity" evidence="1">
    <location>
        <begin position="105"/>
        <end position="119"/>
    </location>
</feature>
<keyword evidence="3" id="KW-1185">Reference proteome</keyword>
<feature type="region of interest" description="Disordered" evidence="1">
    <location>
        <begin position="236"/>
        <end position="317"/>
    </location>
</feature>
<feature type="compositionally biased region" description="Polar residues" evidence="1">
    <location>
        <begin position="267"/>
        <end position="276"/>
    </location>
</feature>
<protein>
    <submittedName>
        <fullName evidence="2">Uncharacterized protein</fullName>
    </submittedName>
</protein>
<evidence type="ECO:0000313" key="3">
    <source>
        <dbReference type="Proteomes" id="UP000800040"/>
    </source>
</evidence>
<proteinExistence type="predicted"/>
<dbReference type="AlphaFoldDB" id="A0A6A5KE73"/>